<dbReference type="Proteomes" id="UP000199594">
    <property type="component" value="Unassembled WGS sequence"/>
</dbReference>
<gene>
    <name evidence="3" type="ORF">SAMN04487956_11765</name>
</gene>
<protein>
    <submittedName>
        <fullName evidence="3">Uncharacterized protein</fullName>
    </submittedName>
</protein>
<dbReference type="AlphaFoldDB" id="A0A1I7AGL2"/>
<feature type="coiled-coil region" evidence="1">
    <location>
        <begin position="76"/>
        <end position="103"/>
    </location>
</feature>
<keyword evidence="2" id="KW-0812">Transmembrane</keyword>
<dbReference type="EMBL" id="FPAQ01000017">
    <property type="protein sequence ID" value="SFT74033.1"/>
    <property type="molecule type" value="Genomic_DNA"/>
</dbReference>
<keyword evidence="2" id="KW-0472">Membrane</keyword>
<dbReference type="OrthoDB" id="6174654at2"/>
<organism evidence="3 4">
    <name type="scientific">Halomonas saccharevitans</name>
    <dbReference type="NCBI Taxonomy" id="416872"/>
    <lineage>
        <taxon>Bacteria</taxon>
        <taxon>Pseudomonadati</taxon>
        <taxon>Pseudomonadota</taxon>
        <taxon>Gammaproteobacteria</taxon>
        <taxon>Oceanospirillales</taxon>
        <taxon>Halomonadaceae</taxon>
        <taxon>Halomonas</taxon>
    </lineage>
</organism>
<accession>A0A1I7AGL2</accession>
<feature type="transmembrane region" description="Helical" evidence="2">
    <location>
        <begin position="12"/>
        <end position="29"/>
    </location>
</feature>
<evidence type="ECO:0000313" key="4">
    <source>
        <dbReference type="Proteomes" id="UP000199594"/>
    </source>
</evidence>
<keyword evidence="1" id="KW-0175">Coiled coil</keyword>
<keyword evidence="2" id="KW-1133">Transmembrane helix</keyword>
<reference evidence="3 4" key="1">
    <citation type="submission" date="2016-10" db="EMBL/GenBank/DDBJ databases">
        <authorList>
            <person name="de Groot N.N."/>
        </authorList>
    </citation>
    <scope>NUCLEOTIDE SEQUENCE [LARGE SCALE GENOMIC DNA]</scope>
    <source>
        <strain evidence="3 4">CGMCC 1.6493</strain>
    </source>
</reference>
<evidence type="ECO:0000313" key="3">
    <source>
        <dbReference type="EMBL" id="SFT74033.1"/>
    </source>
</evidence>
<proteinExistence type="predicted"/>
<name>A0A1I7AGL2_9GAMM</name>
<sequence>MFLKLLRLLPGRVWLIGALVAAVAGGWLWHQTETARLELAVTEAQFEADSLHRGRDAWRARANRYRDDLVTAIAEQAHAERAVRELQDSLAEIDERYRVLRQRIARAPAEDDGPVAPVLRDTLEALP</sequence>
<evidence type="ECO:0000256" key="1">
    <source>
        <dbReference type="SAM" id="Coils"/>
    </source>
</evidence>
<dbReference type="RefSeq" id="WP_089849474.1">
    <property type="nucleotide sequence ID" value="NZ_FPAQ01000017.1"/>
</dbReference>
<evidence type="ECO:0000256" key="2">
    <source>
        <dbReference type="SAM" id="Phobius"/>
    </source>
</evidence>